<dbReference type="EMBL" id="NTKD01000019">
    <property type="protein sequence ID" value="PDH39798.1"/>
    <property type="molecule type" value="Genomic_DNA"/>
</dbReference>
<evidence type="ECO:0000313" key="2">
    <source>
        <dbReference type="EMBL" id="PDH39798.1"/>
    </source>
</evidence>
<evidence type="ECO:0000313" key="3">
    <source>
        <dbReference type="Proteomes" id="UP000219327"/>
    </source>
</evidence>
<keyword evidence="1" id="KW-0802">TPR repeat</keyword>
<proteinExistence type="predicted"/>
<reference evidence="2 3" key="1">
    <citation type="submission" date="2017-08" db="EMBL/GenBank/DDBJ databases">
        <title>Fine stratification of microbial communities through a metagenomic profile of the photic zone.</title>
        <authorList>
            <person name="Haro-Moreno J.M."/>
            <person name="Lopez-Perez M."/>
            <person name="De La Torre J."/>
            <person name="Picazo A."/>
            <person name="Camacho A."/>
            <person name="Rodriguez-Valera F."/>
        </authorList>
    </citation>
    <scope>NUCLEOTIDE SEQUENCE [LARGE SCALE GENOMIC DNA]</scope>
    <source>
        <strain evidence="2">MED-G24</strain>
    </source>
</reference>
<dbReference type="InterPro" id="IPR019734">
    <property type="entry name" value="TPR_rpt"/>
</dbReference>
<dbReference type="PROSITE" id="PS50005">
    <property type="entry name" value="TPR"/>
    <property type="match status" value="1"/>
</dbReference>
<dbReference type="SUPFAM" id="SSF48452">
    <property type="entry name" value="TPR-like"/>
    <property type="match status" value="1"/>
</dbReference>
<name>A0A2A5WU41_9GAMM</name>
<evidence type="ECO:0000256" key="1">
    <source>
        <dbReference type="PROSITE-ProRule" id="PRU00339"/>
    </source>
</evidence>
<protein>
    <submittedName>
        <fullName evidence="2">Uncharacterized protein</fullName>
    </submittedName>
</protein>
<dbReference type="AlphaFoldDB" id="A0A2A5WU41"/>
<feature type="repeat" description="TPR" evidence="1">
    <location>
        <begin position="71"/>
        <end position="104"/>
    </location>
</feature>
<organism evidence="2 3">
    <name type="scientific">OM182 bacterium MED-G24</name>
    <dbReference type="NCBI Taxonomy" id="1986255"/>
    <lineage>
        <taxon>Bacteria</taxon>
        <taxon>Pseudomonadati</taxon>
        <taxon>Pseudomonadota</taxon>
        <taxon>Gammaproteobacteria</taxon>
        <taxon>OMG group</taxon>
        <taxon>OM182 clade</taxon>
    </lineage>
</organism>
<dbReference type="Pfam" id="PF13424">
    <property type="entry name" value="TPR_12"/>
    <property type="match status" value="1"/>
</dbReference>
<gene>
    <name evidence="2" type="ORF">CNE99_04955</name>
</gene>
<sequence length="446" mass="51204">MAFGLLGFYLPQSLSFIPPEQVSALPDTVRNHYVLSEELVREENFSAATHHVDAMISQWAQPEPVDIEAILQLYDYAGDVYLKAGDLESALRHFDKAVTAYEGESFSAELVMPLQGLAVTYMRLGMVDEAEQMLLRAQNIMHRHQGVYSLEQLKILEELTALKDQTVPEYKLDALYRYHLRIHESAFGRHDSRSVSSMLRLAEYLGERAVNLRYRPNGYKRRVFRQNSHELFERAIEVLKTEYGPHSPRLLQPIRDYASMLYRHRGRYDRSMAGKRRSVELIREVEQIIAAQPDVTQADLAAARVAVADLYVIWGKGGALQIYREAWDMIGDDPQFDVVRQELFGEPVRLTNRTLSEKPEYVRAPPLMANGEPLFSEIAFKVAANGRVRKTETVGGNVPFWRTFRLKEKLEGAKYRPRFVDGEPVATEGLVHVQPYRVGLASWYRR</sequence>
<comment type="caution">
    <text evidence="2">The sequence shown here is derived from an EMBL/GenBank/DDBJ whole genome shotgun (WGS) entry which is preliminary data.</text>
</comment>
<dbReference type="Proteomes" id="UP000219327">
    <property type="component" value="Unassembled WGS sequence"/>
</dbReference>
<accession>A0A2A5WU41</accession>
<dbReference type="InterPro" id="IPR011990">
    <property type="entry name" value="TPR-like_helical_dom_sf"/>
</dbReference>
<dbReference type="Gene3D" id="1.25.40.10">
    <property type="entry name" value="Tetratricopeptide repeat domain"/>
    <property type="match status" value="1"/>
</dbReference>